<evidence type="ECO:0000313" key="3">
    <source>
        <dbReference type="Proteomes" id="UP001215280"/>
    </source>
</evidence>
<accession>A0AAD7IA89</accession>
<sequence length="403" mass="44885">MCCLQSVYWHIVGTSRVRVMFKITPRRSSDSGLSQVMVKDERVQICKLATKDLLPTGTRFPEGCDFHQWTGDDSKALMKIYLGAVAGYLPSDMMKALSALMKFCYIVRRNAISAPDLITIKNALNRFHQYRQAFIDISLPRQHSLIHYIRSTRLFVSLNGLCSSTTESKHIKVVKEPWQHSSRYKALPQMLVMLTCLDKLATACCDFTVRGMMTSTVLSYMAMVLVGLQPQVEAVDTTALAAEKDDKEDDDSVMHGPRSLSDIELAPTPHMSHLLLSKRGYPKYLVALAAHVGHLTLPLLLRQFLYAELHSPPAGDAALPLLHAFPIFDAPITAHHSVIACFYALSYLCSTGGMSRKHIQPNLHWHGYACHDTVLVNAGGLVMGGIVAARALLLFSFTFQEQH</sequence>
<dbReference type="EMBL" id="JARJLG010000142">
    <property type="protein sequence ID" value="KAJ7737601.1"/>
    <property type="molecule type" value="Genomic_DNA"/>
</dbReference>
<reference evidence="2" key="1">
    <citation type="submission" date="2023-03" db="EMBL/GenBank/DDBJ databases">
        <title>Massive genome expansion in bonnet fungi (Mycena s.s.) driven by repeated elements and novel gene families across ecological guilds.</title>
        <authorList>
            <consortium name="Lawrence Berkeley National Laboratory"/>
            <person name="Harder C.B."/>
            <person name="Miyauchi S."/>
            <person name="Viragh M."/>
            <person name="Kuo A."/>
            <person name="Thoen E."/>
            <person name="Andreopoulos B."/>
            <person name="Lu D."/>
            <person name="Skrede I."/>
            <person name="Drula E."/>
            <person name="Henrissat B."/>
            <person name="Morin E."/>
            <person name="Kohler A."/>
            <person name="Barry K."/>
            <person name="LaButti K."/>
            <person name="Morin E."/>
            <person name="Salamov A."/>
            <person name="Lipzen A."/>
            <person name="Mereny Z."/>
            <person name="Hegedus B."/>
            <person name="Baldrian P."/>
            <person name="Stursova M."/>
            <person name="Weitz H."/>
            <person name="Taylor A."/>
            <person name="Grigoriev I.V."/>
            <person name="Nagy L.G."/>
            <person name="Martin F."/>
            <person name="Kauserud H."/>
        </authorList>
    </citation>
    <scope>NUCLEOTIDE SEQUENCE</scope>
    <source>
        <strain evidence="2">CBHHK188m</strain>
    </source>
</reference>
<protein>
    <submittedName>
        <fullName evidence="2">Uncharacterized protein</fullName>
    </submittedName>
</protein>
<gene>
    <name evidence="2" type="ORF">DFH07DRAFT_779284</name>
</gene>
<organism evidence="2 3">
    <name type="scientific">Mycena maculata</name>
    <dbReference type="NCBI Taxonomy" id="230809"/>
    <lineage>
        <taxon>Eukaryota</taxon>
        <taxon>Fungi</taxon>
        <taxon>Dikarya</taxon>
        <taxon>Basidiomycota</taxon>
        <taxon>Agaricomycotina</taxon>
        <taxon>Agaricomycetes</taxon>
        <taxon>Agaricomycetidae</taxon>
        <taxon>Agaricales</taxon>
        <taxon>Marasmiineae</taxon>
        <taxon>Mycenaceae</taxon>
        <taxon>Mycena</taxon>
    </lineage>
</organism>
<comment type="caution">
    <text evidence="2">The sequence shown here is derived from an EMBL/GenBank/DDBJ whole genome shotgun (WGS) entry which is preliminary data.</text>
</comment>
<proteinExistence type="predicted"/>
<name>A0AAD7IA89_9AGAR</name>
<evidence type="ECO:0000313" key="2">
    <source>
        <dbReference type="EMBL" id="KAJ7737601.1"/>
    </source>
</evidence>
<feature type="transmembrane region" description="Helical" evidence="1">
    <location>
        <begin position="378"/>
        <end position="399"/>
    </location>
</feature>
<keyword evidence="3" id="KW-1185">Reference proteome</keyword>
<keyword evidence="1" id="KW-0472">Membrane</keyword>
<evidence type="ECO:0000256" key="1">
    <source>
        <dbReference type="SAM" id="Phobius"/>
    </source>
</evidence>
<dbReference type="AlphaFoldDB" id="A0AAD7IA89"/>
<keyword evidence="1" id="KW-1133">Transmembrane helix</keyword>
<keyword evidence="1" id="KW-0812">Transmembrane</keyword>
<dbReference type="Proteomes" id="UP001215280">
    <property type="component" value="Unassembled WGS sequence"/>
</dbReference>